<protein>
    <submittedName>
        <fullName evidence="2">Putative copine-3 isoform X3</fullName>
    </submittedName>
</protein>
<dbReference type="Pfam" id="PF00168">
    <property type="entry name" value="C2"/>
    <property type="match status" value="1"/>
</dbReference>
<feature type="non-terminal residue" evidence="2">
    <location>
        <position position="1"/>
    </location>
</feature>
<dbReference type="STRING" id="307972.A0A2G8K358"/>
<evidence type="ECO:0000313" key="3">
    <source>
        <dbReference type="Proteomes" id="UP000230750"/>
    </source>
</evidence>
<dbReference type="GO" id="GO:0005886">
    <property type="term" value="C:plasma membrane"/>
    <property type="evidence" value="ECO:0007669"/>
    <property type="project" value="TreeGrafter"/>
</dbReference>
<dbReference type="CDD" id="cd04047">
    <property type="entry name" value="C2B_Copine"/>
    <property type="match status" value="1"/>
</dbReference>
<dbReference type="SUPFAM" id="SSF49562">
    <property type="entry name" value="C2 domain (Calcium/lipid-binding domain, CaLB)"/>
    <property type="match status" value="1"/>
</dbReference>
<reference evidence="2 3" key="1">
    <citation type="journal article" date="2017" name="PLoS Biol.">
        <title>The sea cucumber genome provides insights into morphological evolution and visceral regeneration.</title>
        <authorList>
            <person name="Zhang X."/>
            <person name="Sun L."/>
            <person name="Yuan J."/>
            <person name="Sun Y."/>
            <person name="Gao Y."/>
            <person name="Zhang L."/>
            <person name="Li S."/>
            <person name="Dai H."/>
            <person name="Hamel J.F."/>
            <person name="Liu C."/>
            <person name="Yu Y."/>
            <person name="Liu S."/>
            <person name="Lin W."/>
            <person name="Guo K."/>
            <person name="Jin S."/>
            <person name="Xu P."/>
            <person name="Storey K.B."/>
            <person name="Huan P."/>
            <person name="Zhang T."/>
            <person name="Zhou Y."/>
            <person name="Zhang J."/>
            <person name="Lin C."/>
            <person name="Li X."/>
            <person name="Xing L."/>
            <person name="Huo D."/>
            <person name="Sun M."/>
            <person name="Wang L."/>
            <person name="Mercier A."/>
            <person name="Li F."/>
            <person name="Yang H."/>
            <person name="Xiang J."/>
        </authorList>
    </citation>
    <scope>NUCLEOTIDE SEQUENCE [LARGE SCALE GENOMIC DNA]</scope>
    <source>
        <strain evidence="2">Shaxun</strain>
        <tissue evidence="2">Muscle</tissue>
    </source>
</reference>
<dbReference type="PANTHER" id="PTHR10857">
    <property type="entry name" value="COPINE"/>
    <property type="match status" value="1"/>
</dbReference>
<dbReference type="InterPro" id="IPR037768">
    <property type="entry name" value="C2B_Copine"/>
</dbReference>
<dbReference type="InterPro" id="IPR000008">
    <property type="entry name" value="C2_dom"/>
</dbReference>
<dbReference type="InterPro" id="IPR045052">
    <property type="entry name" value="Copine"/>
</dbReference>
<name>A0A2G8K358_STIJA</name>
<dbReference type="Proteomes" id="UP000230750">
    <property type="component" value="Unassembled WGS sequence"/>
</dbReference>
<organism evidence="2 3">
    <name type="scientific">Stichopus japonicus</name>
    <name type="common">Sea cucumber</name>
    <dbReference type="NCBI Taxonomy" id="307972"/>
    <lineage>
        <taxon>Eukaryota</taxon>
        <taxon>Metazoa</taxon>
        <taxon>Echinodermata</taxon>
        <taxon>Eleutherozoa</taxon>
        <taxon>Echinozoa</taxon>
        <taxon>Holothuroidea</taxon>
        <taxon>Aspidochirotacea</taxon>
        <taxon>Aspidochirotida</taxon>
        <taxon>Stichopodidae</taxon>
        <taxon>Apostichopus</taxon>
    </lineage>
</organism>
<evidence type="ECO:0000313" key="2">
    <source>
        <dbReference type="EMBL" id="PIK42395.1"/>
    </source>
</evidence>
<feature type="domain" description="C2" evidence="1">
    <location>
        <begin position="1"/>
        <end position="66"/>
    </location>
</feature>
<dbReference type="EMBL" id="MRZV01000938">
    <property type="protein sequence ID" value="PIK42395.1"/>
    <property type="molecule type" value="Genomic_DNA"/>
</dbReference>
<comment type="caution">
    <text evidence="2">The sequence shown here is derived from an EMBL/GenBank/DDBJ whole genome shotgun (WGS) entry which is preliminary data.</text>
</comment>
<dbReference type="AlphaFoldDB" id="A0A2G8K358"/>
<accession>A0A2G8K358</accession>
<proteinExistence type="predicted"/>
<dbReference type="OrthoDB" id="5855668at2759"/>
<dbReference type="PANTHER" id="PTHR10857:SF102">
    <property type="entry name" value="C2 DOMAIN-CONTAINING PROTEIN"/>
    <property type="match status" value="1"/>
</dbReference>
<dbReference type="PROSITE" id="PS50004">
    <property type="entry name" value="C2"/>
    <property type="match status" value="1"/>
</dbReference>
<sequence>VIKNTLNPVWKPAEVGVRKLCNGDYDKKLKIMCFDHDEGSANDLIGEFYTSARQLMESGTRQIEWDCINPKKKAKKKNYKNSGKVFLTSCEVKRHYTFLDFILGGCQINFTVGIDFTGSNGDPQEATSLHFISDSDPMSTHKLYDKLFPALGFGAKIPPNNEISHEFAINFNANNPFCSVFTAKIDLVSLQTFTHSNRCCWRCSCVPSLFAPGHPMGPHKRRPHHQSRGKVCIGGFKPEQSVAILYPTPANRRCPQRTCTRPGMLLRASPSSHVHHYRWGRTADFTDMRMLDGDDGKLRSPNGEAAARDIVQFVPFRDFKGTSPYHLTKAVLAEIPQQVEAFFNGKNLLPPKFQPAAAS</sequence>
<evidence type="ECO:0000259" key="1">
    <source>
        <dbReference type="PROSITE" id="PS50004"/>
    </source>
</evidence>
<dbReference type="GO" id="GO:0005544">
    <property type="term" value="F:calcium-dependent phospholipid binding"/>
    <property type="evidence" value="ECO:0007669"/>
    <property type="project" value="InterPro"/>
</dbReference>
<dbReference type="InterPro" id="IPR010734">
    <property type="entry name" value="Copine_C"/>
</dbReference>
<dbReference type="Pfam" id="PF07002">
    <property type="entry name" value="Copine"/>
    <property type="match status" value="2"/>
</dbReference>
<dbReference type="GO" id="GO:0071277">
    <property type="term" value="P:cellular response to calcium ion"/>
    <property type="evidence" value="ECO:0007669"/>
    <property type="project" value="TreeGrafter"/>
</dbReference>
<keyword evidence="3" id="KW-1185">Reference proteome</keyword>
<dbReference type="Gene3D" id="2.60.40.150">
    <property type="entry name" value="C2 domain"/>
    <property type="match status" value="1"/>
</dbReference>
<dbReference type="InterPro" id="IPR035892">
    <property type="entry name" value="C2_domain_sf"/>
</dbReference>
<gene>
    <name evidence="2" type="ORF">BSL78_20757</name>
</gene>